<evidence type="ECO:0008006" key="3">
    <source>
        <dbReference type="Google" id="ProtNLM"/>
    </source>
</evidence>
<sequence length="236" mass="26867">MSGDLPQHVSIIMDGNRRFAWNLSLGREIGHRHGKEKLKEVMDWILELGIPYLTVYALSTENIKRRNPEELESLYDLYVTGMREIAEDPRIHSKKVRVSAAGRIESLPDRVKEAISHAEERTAAYSDFTFTVCLAYGGREEIVDAVKGVAADHASGDLDLDAIDTAEISNRLYDAHIPDPDLVIRTSGEERVSNFLLWQIAYAELYFTDVHWPSFSMGDLYDAIETYQIRRRRHGG</sequence>
<protein>
    <recommendedName>
        <fullName evidence="3">Undecaprenyl diphosphate synthase</fullName>
    </recommendedName>
</protein>
<dbReference type="EMBL" id="UINC01001567">
    <property type="protein sequence ID" value="SUZ83792.1"/>
    <property type="molecule type" value="Genomic_DNA"/>
</dbReference>
<dbReference type="GO" id="GO:0016094">
    <property type="term" value="P:polyprenol biosynthetic process"/>
    <property type="evidence" value="ECO:0007669"/>
    <property type="project" value="TreeGrafter"/>
</dbReference>
<name>A0A381QWH9_9ZZZZ</name>
<dbReference type="Pfam" id="PF01255">
    <property type="entry name" value="Prenyltransf"/>
    <property type="match status" value="1"/>
</dbReference>
<evidence type="ECO:0000313" key="2">
    <source>
        <dbReference type="EMBL" id="SUZ83792.1"/>
    </source>
</evidence>
<dbReference type="PANTHER" id="PTHR10291:SF43">
    <property type="entry name" value="DEHYDRODOLICHYL DIPHOSPHATE SYNTHASE COMPLEX SUBUNIT DHDDS"/>
    <property type="match status" value="1"/>
</dbReference>
<keyword evidence="1" id="KW-0808">Transferase</keyword>
<dbReference type="InterPro" id="IPR018520">
    <property type="entry name" value="UPP_synth-like_CS"/>
</dbReference>
<dbReference type="PROSITE" id="PS01066">
    <property type="entry name" value="UPP_SYNTHASE"/>
    <property type="match status" value="1"/>
</dbReference>
<dbReference type="HAMAP" id="MF_01139">
    <property type="entry name" value="ISPT"/>
    <property type="match status" value="1"/>
</dbReference>
<dbReference type="GO" id="GO:0045547">
    <property type="term" value="F:ditrans,polycis-polyprenyl diphosphate synthase [(2E,6E)-farnesyl diphosphate specific] activity"/>
    <property type="evidence" value="ECO:0007669"/>
    <property type="project" value="TreeGrafter"/>
</dbReference>
<dbReference type="Gene3D" id="3.40.1180.10">
    <property type="entry name" value="Decaprenyl diphosphate synthase-like"/>
    <property type="match status" value="1"/>
</dbReference>
<dbReference type="CDD" id="cd00475">
    <property type="entry name" value="Cis_IPPS"/>
    <property type="match status" value="1"/>
</dbReference>
<reference evidence="2" key="1">
    <citation type="submission" date="2018-05" db="EMBL/GenBank/DDBJ databases">
        <authorList>
            <person name="Lanie J.A."/>
            <person name="Ng W.-L."/>
            <person name="Kazmierczak K.M."/>
            <person name="Andrzejewski T.M."/>
            <person name="Davidsen T.M."/>
            <person name="Wayne K.J."/>
            <person name="Tettelin H."/>
            <person name="Glass J.I."/>
            <person name="Rusch D."/>
            <person name="Podicherti R."/>
            <person name="Tsui H.-C.T."/>
            <person name="Winkler M.E."/>
        </authorList>
    </citation>
    <scope>NUCLEOTIDE SEQUENCE</scope>
</reference>
<dbReference type="PANTHER" id="PTHR10291">
    <property type="entry name" value="DEHYDRODOLICHYL DIPHOSPHATE SYNTHASE FAMILY MEMBER"/>
    <property type="match status" value="1"/>
</dbReference>
<dbReference type="SUPFAM" id="SSF64005">
    <property type="entry name" value="Undecaprenyl diphosphate synthase"/>
    <property type="match status" value="1"/>
</dbReference>
<accession>A0A381QWH9</accession>
<dbReference type="InterPro" id="IPR036424">
    <property type="entry name" value="UPP_synth-like_sf"/>
</dbReference>
<proteinExistence type="inferred from homology"/>
<gene>
    <name evidence="2" type="ORF">METZ01_LOCUS36646</name>
</gene>
<dbReference type="InterPro" id="IPR001441">
    <property type="entry name" value="UPP_synth-like"/>
</dbReference>
<dbReference type="AlphaFoldDB" id="A0A381QWH9"/>
<evidence type="ECO:0000256" key="1">
    <source>
        <dbReference type="ARBA" id="ARBA00022679"/>
    </source>
</evidence>
<dbReference type="NCBIfam" id="TIGR00055">
    <property type="entry name" value="uppS"/>
    <property type="match status" value="1"/>
</dbReference>
<organism evidence="2">
    <name type="scientific">marine metagenome</name>
    <dbReference type="NCBI Taxonomy" id="408172"/>
    <lineage>
        <taxon>unclassified sequences</taxon>
        <taxon>metagenomes</taxon>
        <taxon>ecological metagenomes</taxon>
    </lineage>
</organism>